<feature type="chain" id="PRO_5040334555" evidence="2">
    <location>
        <begin position="23"/>
        <end position="479"/>
    </location>
</feature>
<evidence type="ECO:0000256" key="2">
    <source>
        <dbReference type="SAM" id="SignalP"/>
    </source>
</evidence>
<dbReference type="InterPro" id="IPR052740">
    <property type="entry name" value="CE4"/>
</dbReference>
<evidence type="ECO:0000313" key="5">
    <source>
        <dbReference type="Proteomes" id="UP000789739"/>
    </source>
</evidence>
<dbReference type="GO" id="GO:0016810">
    <property type="term" value="F:hydrolase activity, acting on carbon-nitrogen (but not peptide) bonds"/>
    <property type="evidence" value="ECO:0007669"/>
    <property type="project" value="InterPro"/>
</dbReference>
<dbReference type="Proteomes" id="UP000789739">
    <property type="component" value="Unassembled WGS sequence"/>
</dbReference>
<reference evidence="4" key="1">
    <citation type="submission" date="2021-06" db="EMBL/GenBank/DDBJ databases">
        <authorList>
            <person name="Kallberg Y."/>
            <person name="Tangrot J."/>
            <person name="Rosling A."/>
        </authorList>
    </citation>
    <scope>NUCLEOTIDE SEQUENCE</scope>
    <source>
        <strain evidence="4">BR232B</strain>
    </source>
</reference>
<dbReference type="InterPro" id="IPR002509">
    <property type="entry name" value="NODB_dom"/>
</dbReference>
<dbReference type="OrthoDB" id="504708at2759"/>
<feature type="region of interest" description="Disordered" evidence="1">
    <location>
        <begin position="424"/>
        <end position="453"/>
    </location>
</feature>
<dbReference type="PANTHER" id="PTHR45985:SF3">
    <property type="entry name" value="CHITIN DEACETYLASE-LIKE 4"/>
    <property type="match status" value="1"/>
</dbReference>
<sequence length="479" mass="51884">MLFKYFLFSIFVLSTRLLPIQAAYSCDPAACVAPNCFCASTDPPGNIPIDQVPQFFVLTFDDAIQADSMKAVNALIGGRKNPNGCPITTTYFTQTMYTDFGMVTDWYAAGHEVADHTMTHPNLPGEVEITGNKLALHAFSGIPYKKITGFRAPYLNYSIGMLQTLAKLGFTYDSSITASPGDTYWPYTLDFGVANECWTSICDAAVKLPGFFEFPMYNVLGDNNVEYSMDPMLSGDPEVVEKWLVSNFDRHIQNKKAPFGLYLHPAQLVPQAGRPDPGPQITHYNNFLQYALSKPNVYAVTYSQVLAWMKNPVPASQLKDHPAFKCDVPKLGTEICNGLDDNSNGNIDEGAKQQCNLPTASFSTCYNCPSDIPSPGDPTPKRVSQNRFEVSDSCDLLYWDPIVGKCLCQDMSCAFTDLSSVNGTSTSGNSGSGGSSGSGANGNSTNPGQASNAWKVESESRVAIGVIGVIISLICGTLV</sequence>
<dbReference type="GO" id="GO:0005975">
    <property type="term" value="P:carbohydrate metabolic process"/>
    <property type="evidence" value="ECO:0007669"/>
    <property type="project" value="InterPro"/>
</dbReference>
<protein>
    <submittedName>
        <fullName evidence="4">9641_t:CDS:1</fullName>
    </submittedName>
</protein>
<feature type="domain" description="NodB homology" evidence="3">
    <location>
        <begin position="56"/>
        <end position="172"/>
    </location>
</feature>
<dbReference type="SUPFAM" id="SSF88713">
    <property type="entry name" value="Glycoside hydrolase/deacetylase"/>
    <property type="match status" value="1"/>
</dbReference>
<evidence type="ECO:0000256" key="1">
    <source>
        <dbReference type="SAM" id="MobiDB-lite"/>
    </source>
</evidence>
<dbReference type="InterPro" id="IPR011330">
    <property type="entry name" value="Glyco_hydro/deAcase_b/a-brl"/>
</dbReference>
<dbReference type="EMBL" id="CAJVPI010000466">
    <property type="protein sequence ID" value="CAG8538723.1"/>
    <property type="molecule type" value="Genomic_DNA"/>
</dbReference>
<evidence type="ECO:0000259" key="3">
    <source>
        <dbReference type="Pfam" id="PF01522"/>
    </source>
</evidence>
<organism evidence="4 5">
    <name type="scientific">Paraglomus brasilianum</name>
    <dbReference type="NCBI Taxonomy" id="144538"/>
    <lineage>
        <taxon>Eukaryota</taxon>
        <taxon>Fungi</taxon>
        <taxon>Fungi incertae sedis</taxon>
        <taxon>Mucoromycota</taxon>
        <taxon>Glomeromycotina</taxon>
        <taxon>Glomeromycetes</taxon>
        <taxon>Paraglomerales</taxon>
        <taxon>Paraglomeraceae</taxon>
        <taxon>Paraglomus</taxon>
    </lineage>
</organism>
<dbReference type="AlphaFoldDB" id="A0A9N9ASR7"/>
<dbReference type="CDD" id="cd10919">
    <property type="entry name" value="CE4_CDA_like"/>
    <property type="match status" value="1"/>
</dbReference>
<evidence type="ECO:0000313" key="4">
    <source>
        <dbReference type="EMBL" id="CAG8538723.1"/>
    </source>
</evidence>
<name>A0A9N9ASR7_9GLOM</name>
<dbReference type="Gene3D" id="3.20.20.370">
    <property type="entry name" value="Glycoside hydrolase/deacetylase"/>
    <property type="match status" value="1"/>
</dbReference>
<gene>
    <name evidence="4" type="ORF">PBRASI_LOCUS4478</name>
</gene>
<dbReference type="PANTHER" id="PTHR45985">
    <property type="match status" value="1"/>
</dbReference>
<comment type="caution">
    <text evidence="4">The sequence shown here is derived from an EMBL/GenBank/DDBJ whole genome shotgun (WGS) entry which is preliminary data.</text>
</comment>
<keyword evidence="5" id="KW-1185">Reference proteome</keyword>
<accession>A0A9N9ASR7</accession>
<proteinExistence type="predicted"/>
<feature type="signal peptide" evidence="2">
    <location>
        <begin position="1"/>
        <end position="22"/>
    </location>
</feature>
<feature type="compositionally biased region" description="Gly residues" evidence="1">
    <location>
        <begin position="430"/>
        <end position="440"/>
    </location>
</feature>
<dbReference type="Pfam" id="PF01522">
    <property type="entry name" value="Polysacc_deac_1"/>
    <property type="match status" value="1"/>
</dbReference>
<keyword evidence="2" id="KW-0732">Signal</keyword>